<dbReference type="EMBL" id="DSOK01000341">
    <property type="protein sequence ID" value="HEN16218.1"/>
    <property type="molecule type" value="Genomic_DNA"/>
</dbReference>
<reference evidence="1" key="1">
    <citation type="journal article" date="2020" name="mSystems">
        <title>Genome- and Community-Level Interaction Insights into Carbon Utilization and Element Cycling Functions of Hydrothermarchaeota in Hydrothermal Sediment.</title>
        <authorList>
            <person name="Zhou Z."/>
            <person name="Liu Y."/>
            <person name="Xu W."/>
            <person name="Pan J."/>
            <person name="Luo Z.H."/>
            <person name="Li M."/>
        </authorList>
    </citation>
    <scope>NUCLEOTIDE SEQUENCE [LARGE SCALE GENOMIC DNA]</scope>
    <source>
        <strain evidence="1">SpSt-339</strain>
    </source>
</reference>
<comment type="caution">
    <text evidence="1">The sequence shown here is derived from an EMBL/GenBank/DDBJ whole genome shotgun (WGS) entry which is preliminary data.</text>
</comment>
<sequence>MLRIADDLLPQSLLSYVAFRVALRETAGRLGRETFDDADSRAGYLAEVPFLRDVALAVQLDLLAETWDRHVSPKKHAATLIDESVLYAACEFAASLAEHRPERVTWCLRGGPLDVTVPVDETLAGELRGLYLQLSNDGDFLLIGQLLDLPPEEATEWKQKLGLDPARLELLFDVLGRWHPSPDLVGNLHGLVSVSEARDLSRRLHVPCTA</sequence>
<evidence type="ECO:0000313" key="1">
    <source>
        <dbReference type="EMBL" id="HEN16218.1"/>
    </source>
</evidence>
<name>A0A7C2K1M2_9PLAN</name>
<accession>A0A7C2K1M2</accession>
<dbReference type="AlphaFoldDB" id="A0A7C2K1M2"/>
<organism evidence="1">
    <name type="scientific">Schlesneria paludicola</name>
    <dbReference type="NCBI Taxonomy" id="360056"/>
    <lineage>
        <taxon>Bacteria</taxon>
        <taxon>Pseudomonadati</taxon>
        <taxon>Planctomycetota</taxon>
        <taxon>Planctomycetia</taxon>
        <taxon>Planctomycetales</taxon>
        <taxon>Planctomycetaceae</taxon>
        <taxon>Schlesneria</taxon>
    </lineage>
</organism>
<protein>
    <submittedName>
        <fullName evidence="1">Uncharacterized protein</fullName>
    </submittedName>
</protein>
<gene>
    <name evidence="1" type="ORF">ENQ76_12215</name>
</gene>
<proteinExistence type="predicted"/>